<dbReference type="InterPro" id="IPR009381">
    <property type="entry name" value="Trehalose_catabolism_ThuA_prok"/>
</dbReference>
<evidence type="ECO:0000259" key="2">
    <source>
        <dbReference type="Pfam" id="PF06283"/>
    </source>
</evidence>
<feature type="domain" description="ThuA-like" evidence="2">
    <location>
        <begin position="4"/>
        <end position="220"/>
    </location>
</feature>
<protein>
    <submittedName>
        <fullName evidence="3">Trehalose utilization protein</fullName>
    </submittedName>
</protein>
<evidence type="ECO:0000313" key="4">
    <source>
        <dbReference type="Proteomes" id="UP001242480"/>
    </source>
</evidence>
<organism evidence="3 4">
    <name type="scientific">Labrys wisconsinensis</name>
    <dbReference type="NCBI Taxonomy" id="425677"/>
    <lineage>
        <taxon>Bacteria</taxon>
        <taxon>Pseudomonadati</taxon>
        <taxon>Pseudomonadota</taxon>
        <taxon>Alphaproteobacteria</taxon>
        <taxon>Hyphomicrobiales</taxon>
        <taxon>Xanthobacteraceae</taxon>
        <taxon>Labrys</taxon>
    </lineage>
</organism>
<evidence type="ECO:0000313" key="3">
    <source>
        <dbReference type="EMBL" id="MDQ0468288.1"/>
    </source>
</evidence>
<dbReference type="InterPro" id="IPR029062">
    <property type="entry name" value="Class_I_gatase-like"/>
</dbReference>
<accession>A0ABU0J210</accession>
<dbReference type="Proteomes" id="UP001242480">
    <property type="component" value="Unassembled WGS sequence"/>
</dbReference>
<keyword evidence="4" id="KW-1185">Reference proteome</keyword>
<dbReference type="InterPro" id="IPR029010">
    <property type="entry name" value="ThuA-like"/>
</dbReference>
<evidence type="ECO:0000256" key="1">
    <source>
        <dbReference type="SAM" id="MobiDB-lite"/>
    </source>
</evidence>
<dbReference type="EMBL" id="JAUSVX010000002">
    <property type="protein sequence ID" value="MDQ0468288.1"/>
    <property type="molecule type" value="Genomic_DNA"/>
</dbReference>
<comment type="caution">
    <text evidence="3">The sequence shown here is derived from an EMBL/GenBank/DDBJ whole genome shotgun (WGS) entry which is preliminary data.</text>
</comment>
<dbReference type="PIRSF" id="PIRSF030013">
    <property type="entry name" value="ThuA"/>
    <property type="match status" value="1"/>
</dbReference>
<proteinExistence type="predicted"/>
<dbReference type="Gene3D" id="3.40.50.880">
    <property type="match status" value="1"/>
</dbReference>
<dbReference type="RefSeq" id="WP_307269313.1">
    <property type="nucleotide sequence ID" value="NZ_JAUSVX010000002.1"/>
</dbReference>
<gene>
    <name evidence="3" type="ORF">QO011_001288</name>
</gene>
<dbReference type="SUPFAM" id="SSF52317">
    <property type="entry name" value="Class I glutamine amidotransferase-like"/>
    <property type="match status" value="1"/>
</dbReference>
<dbReference type="Pfam" id="PF06283">
    <property type="entry name" value="ThuA"/>
    <property type="match status" value="1"/>
</dbReference>
<sequence>MTIRALVWNENRHEQTNALVRRLYPEGIHGEIAGVLRAAGGISVETATLDEPEHGLTVERLAATDVLVWWGHTAHGEVKDEIVQRVQERVWEGMGLIVLHSGHFSKIFKRLMGTPCALSWREAGEVERLWVLNPNHPIAAGLPPFFEIEHEEMYGEPFTVPEPMETLFVSWFEGGEVFRSGLTYQRGAGRIFYFRPGHEAYPTYHHPVVRQVLANATRWAYNPATAWKRVNQAPNVPPETAPVPLTVKGPRLHADGEEGFR</sequence>
<name>A0ABU0J210_9HYPH</name>
<feature type="region of interest" description="Disordered" evidence="1">
    <location>
        <begin position="232"/>
        <end position="261"/>
    </location>
</feature>
<feature type="compositionally biased region" description="Basic and acidic residues" evidence="1">
    <location>
        <begin position="252"/>
        <end position="261"/>
    </location>
</feature>
<reference evidence="3 4" key="1">
    <citation type="submission" date="2023-07" db="EMBL/GenBank/DDBJ databases">
        <title>Genomic Encyclopedia of Type Strains, Phase IV (KMG-IV): sequencing the most valuable type-strain genomes for metagenomic binning, comparative biology and taxonomic classification.</title>
        <authorList>
            <person name="Goeker M."/>
        </authorList>
    </citation>
    <scope>NUCLEOTIDE SEQUENCE [LARGE SCALE GENOMIC DNA]</scope>
    <source>
        <strain evidence="3 4">DSM 19619</strain>
    </source>
</reference>